<dbReference type="OrthoDB" id="1046785at2"/>
<organism evidence="1 2">
    <name type="scientific">Arcicella aurantiaca</name>
    <dbReference type="NCBI Taxonomy" id="591202"/>
    <lineage>
        <taxon>Bacteria</taxon>
        <taxon>Pseudomonadati</taxon>
        <taxon>Bacteroidota</taxon>
        <taxon>Cytophagia</taxon>
        <taxon>Cytophagales</taxon>
        <taxon>Flectobacillaceae</taxon>
        <taxon>Arcicella</taxon>
    </lineage>
</organism>
<name>A0A316EQ11_9BACT</name>
<evidence type="ECO:0000313" key="2">
    <source>
        <dbReference type="Proteomes" id="UP000245489"/>
    </source>
</evidence>
<proteinExistence type="predicted"/>
<dbReference type="Proteomes" id="UP000245489">
    <property type="component" value="Unassembled WGS sequence"/>
</dbReference>
<dbReference type="EMBL" id="QGGO01000014">
    <property type="protein sequence ID" value="PWK25130.1"/>
    <property type="molecule type" value="Genomic_DNA"/>
</dbReference>
<reference evidence="1 2" key="1">
    <citation type="submission" date="2018-05" db="EMBL/GenBank/DDBJ databases">
        <title>Genomic Encyclopedia of Archaeal and Bacterial Type Strains, Phase II (KMG-II): from individual species to whole genera.</title>
        <authorList>
            <person name="Goeker M."/>
        </authorList>
    </citation>
    <scope>NUCLEOTIDE SEQUENCE [LARGE SCALE GENOMIC DNA]</scope>
    <source>
        <strain evidence="1 2">DSM 22214</strain>
    </source>
</reference>
<evidence type="ECO:0000313" key="1">
    <source>
        <dbReference type="EMBL" id="PWK25130.1"/>
    </source>
</evidence>
<sequence>MENLHDGIRIKLLKIIDKIQNGKIEEDDIELILIRLREHSPKDSIFREIAHFIAHPNRDSGKTFDSLYNVYCRMCAYMKYQHNKAQLDISKPLEKWEYDFIINQIAICDSTKLKSEINLDKIQANSLIKRCIIKKNGKYEVQVSEIKKIMPIFRQAFGFIKIQELFNGSEIMDSFIQVLESNEFKIDRINIYKYSDLILLTILILMHNRTFKNENAIIGKTILTIPNDVYGNLENTIELRGEIALPQGLNIIVNLIKIDINVESILSGDLIISKEIAGGYFTNVFDQNANLTLIRTNNQYILSRLTTQ</sequence>
<gene>
    <name evidence="1" type="ORF">LV89_02756</name>
</gene>
<accession>A0A316EQ11</accession>
<protein>
    <submittedName>
        <fullName evidence="1">Uncharacterized protein</fullName>
    </submittedName>
</protein>
<comment type="caution">
    <text evidence="1">The sequence shown here is derived from an EMBL/GenBank/DDBJ whole genome shotgun (WGS) entry which is preliminary data.</text>
</comment>
<dbReference type="AlphaFoldDB" id="A0A316EQ11"/>
<keyword evidence="2" id="KW-1185">Reference proteome</keyword>
<dbReference type="RefSeq" id="WP_109743480.1">
    <property type="nucleotide sequence ID" value="NZ_QGGO01000014.1"/>
</dbReference>